<keyword evidence="1" id="KW-0812">Transmembrane</keyword>
<reference evidence="2 3" key="1">
    <citation type="submission" date="2023-05" db="EMBL/GenBank/DDBJ databases">
        <title>Draft genome of Paenibacillus sp. CCS26.</title>
        <authorList>
            <person name="Akita H."/>
            <person name="Shinto Y."/>
            <person name="Kimura Z."/>
        </authorList>
    </citation>
    <scope>NUCLEOTIDE SEQUENCE [LARGE SCALE GENOMIC DNA]</scope>
    <source>
        <strain evidence="2 3">CCS26</strain>
    </source>
</reference>
<protein>
    <recommendedName>
        <fullName evidence="4">DUF5325 family protein</fullName>
    </recommendedName>
</protein>
<organism evidence="2 3">
    <name type="scientific">Paenibacillus glycanilyticus</name>
    <dbReference type="NCBI Taxonomy" id="126569"/>
    <lineage>
        <taxon>Bacteria</taxon>
        <taxon>Bacillati</taxon>
        <taxon>Bacillota</taxon>
        <taxon>Bacilli</taxon>
        <taxon>Bacillales</taxon>
        <taxon>Paenibacillaceae</taxon>
        <taxon>Paenibacillus</taxon>
    </lineage>
</organism>
<proteinExistence type="predicted"/>
<comment type="caution">
    <text evidence="2">The sequence shown here is derived from an EMBL/GenBank/DDBJ whole genome shotgun (WGS) entry which is preliminary data.</text>
</comment>
<evidence type="ECO:0000256" key="1">
    <source>
        <dbReference type="SAM" id="Phobius"/>
    </source>
</evidence>
<keyword evidence="1" id="KW-1133">Transmembrane helix</keyword>
<name>A0ABQ6NJH7_9BACL</name>
<feature type="transmembrane region" description="Helical" evidence="1">
    <location>
        <begin position="31"/>
        <end position="50"/>
    </location>
</feature>
<evidence type="ECO:0000313" key="2">
    <source>
        <dbReference type="EMBL" id="GMK44928.1"/>
    </source>
</evidence>
<evidence type="ECO:0000313" key="3">
    <source>
        <dbReference type="Proteomes" id="UP001285921"/>
    </source>
</evidence>
<dbReference type="InterPro" id="IPR035211">
    <property type="entry name" value="DUF5325"/>
</dbReference>
<keyword evidence="3" id="KW-1185">Reference proteome</keyword>
<dbReference type="EMBL" id="BTCL01000005">
    <property type="protein sequence ID" value="GMK44928.1"/>
    <property type="molecule type" value="Genomic_DNA"/>
</dbReference>
<dbReference type="Pfam" id="PF17259">
    <property type="entry name" value="DUF5325"/>
    <property type="match status" value="1"/>
</dbReference>
<gene>
    <name evidence="2" type="ORF">PghCCS26_20560</name>
</gene>
<dbReference type="RefSeq" id="WP_127495593.1">
    <property type="nucleotide sequence ID" value="NZ_BTCL01000005.1"/>
</dbReference>
<sequence length="60" mass="6575">MSKPLSLFFAIVSVLLMCATAISISFNAWLAILFAILTLCMIGGGFVVKARIRRRNENKG</sequence>
<keyword evidence="1" id="KW-0472">Membrane</keyword>
<evidence type="ECO:0008006" key="4">
    <source>
        <dbReference type="Google" id="ProtNLM"/>
    </source>
</evidence>
<accession>A0ABQ6NJH7</accession>
<dbReference type="Proteomes" id="UP001285921">
    <property type="component" value="Unassembled WGS sequence"/>
</dbReference>